<evidence type="ECO:0008006" key="4">
    <source>
        <dbReference type="Google" id="ProtNLM"/>
    </source>
</evidence>
<keyword evidence="1" id="KW-0812">Transmembrane</keyword>
<accession>A0A0A6X567</accession>
<proteinExistence type="predicted"/>
<organism evidence="2 3">
    <name type="scientific">Actinoplanes utahensis</name>
    <dbReference type="NCBI Taxonomy" id="1869"/>
    <lineage>
        <taxon>Bacteria</taxon>
        <taxon>Bacillati</taxon>
        <taxon>Actinomycetota</taxon>
        <taxon>Actinomycetes</taxon>
        <taxon>Micromonosporales</taxon>
        <taxon>Micromonosporaceae</taxon>
        <taxon>Actinoplanes</taxon>
    </lineage>
</organism>
<dbReference type="Proteomes" id="UP000054537">
    <property type="component" value="Unassembled WGS sequence"/>
</dbReference>
<dbReference type="RefSeq" id="WP_043527723.1">
    <property type="nucleotide sequence ID" value="NZ_JBHSUZ010000001.1"/>
</dbReference>
<keyword evidence="1" id="KW-0472">Membrane</keyword>
<dbReference type="EMBL" id="JRTT01000029">
    <property type="protein sequence ID" value="KHD75247.1"/>
    <property type="molecule type" value="Genomic_DNA"/>
</dbReference>
<sequence>MLSWVAVAAVTAVAVAVAARVRAGNSDVETTEPVPTPPEPEPVRRRRRRVWWWMAGLAVVLVAAGGGLAVVLTSRPDGAACLSQPTMAADTADTGVGGAILVPLLRDLPPAGQVIPLGGALTLEHSAEMRHEITVLGVDGLKPNERIQPVHGRRLVSVRVRERNTGQLPIIPQGDDHAWLCDTDGYWYQHDTVMTTLLADTAAAQLDSRLQVEQRVVFQIRAESEPSRVRIAQYVGTGPRTGDWKL</sequence>
<evidence type="ECO:0000313" key="2">
    <source>
        <dbReference type="EMBL" id="KHD75247.1"/>
    </source>
</evidence>
<evidence type="ECO:0000256" key="1">
    <source>
        <dbReference type="SAM" id="Phobius"/>
    </source>
</evidence>
<evidence type="ECO:0000313" key="3">
    <source>
        <dbReference type="Proteomes" id="UP000054537"/>
    </source>
</evidence>
<gene>
    <name evidence="2" type="ORF">MB27_23510</name>
</gene>
<keyword evidence="1" id="KW-1133">Transmembrane helix</keyword>
<feature type="transmembrane region" description="Helical" evidence="1">
    <location>
        <begin position="50"/>
        <end position="72"/>
    </location>
</feature>
<keyword evidence="3" id="KW-1185">Reference proteome</keyword>
<name>A0A0A6X567_ACTUT</name>
<comment type="caution">
    <text evidence="2">The sequence shown here is derived from an EMBL/GenBank/DDBJ whole genome shotgun (WGS) entry which is preliminary data.</text>
</comment>
<protein>
    <recommendedName>
        <fullName evidence="4">DUF4352 domain-containing protein</fullName>
    </recommendedName>
</protein>
<reference evidence="2 3" key="1">
    <citation type="submission" date="2014-10" db="EMBL/GenBank/DDBJ databases">
        <title>Draft genome sequence of Actinoplanes utahensis NRRL 12052.</title>
        <authorList>
            <person name="Velasco-Bucheli B."/>
            <person name="del Cerro C."/>
            <person name="Hormigo D."/>
            <person name="Garcia J.L."/>
            <person name="Acebal C."/>
            <person name="Arroyo M."/>
            <person name="de la Mata I."/>
        </authorList>
    </citation>
    <scope>NUCLEOTIDE SEQUENCE [LARGE SCALE GENOMIC DNA]</scope>
    <source>
        <strain evidence="2 3">NRRL 12052</strain>
    </source>
</reference>
<dbReference type="AlphaFoldDB" id="A0A0A6X567"/>